<dbReference type="SFLD" id="SFLDG01150">
    <property type="entry name" value="Main.1:_Beta-like"/>
    <property type="match status" value="1"/>
</dbReference>
<dbReference type="PANTHER" id="PTHR44051">
    <property type="entry name" value="GLUTATHIONE S-TRANSFERASE-RELATED"/>
    <property type="match status" value="1"/>
</dbReference>
<dbReference type="OrthoDB" id="9810080at2"/>
<dbReference type="InterPro" id="IPR036249">
    <property type="entry name" value="Thioredoxin-like_sf"/>
</dbReference>
<proteinExistence type="inferred from homology"/>
<dbReference type="RefSeq" id="WP_136963369.1">
    <property type="nucleotide sequence ID" value="NZ_CP039690.1"/>
</dbReference>
<dbReference type="InterPro" id="IPR036282">
    <property type="entry name" value="Glutathione-S-Trfase_C_sf"/>
</dbReference>
<dbReference type="SUPFAM" id="SSF47616">
    <property type="entry name" value="GST C-terminal domain-like"/>
    <property type="match status" value="1"/>
</dbReference>
<accession>A0A4D7BJQ3</accession>
<dbReference type="GO" id="GO:0016740">
    <property type="term" value="F:transferase activity"/>
    <property type="evidence" value="ECO:0007669"/>
    <property type="project" value="UniProtKB-KW"/>
</dbReference>
<dbReference type="Gene3D" id="1.20.1050.10">
    <property type="match status" value="1"/>
</dbReference>
<feature type="domain" description="GST N-terminal" evidence="4">
    <location>
        <begin position="1"/>
        <end position="80"/>
    </location>
</feature>
<dbReference type="InterPro" id="IPR040079">
    <property type="entry name" value="Glutathione_S-Trfase"/>
</dbReference>
<name>A0A4D7BJQ3_9HYPH</name>
<sequence>MMKLYGFGPTRSLRALWALQELDAEFEFVPVDVMAGETLHPDFLRLNPAGKIPVLVDGDLVLTESAAIVIYLAEKYGAKGLMPADLTARAQAYRWSLFAVTELEQPLWRIAKHTFLYDEDKRLPEDIVLAGEEFVGMAAILDRHMDGREFIVGDSITIADCITAYVLDWGNENGLIDGCPNLKAYLARMYTRPKAPQRIAEALAGAQPVA</sequence>
<dbReference type="InterPro" id="IPR004046">
    <property type="entry name" value="GST_C"/>
</dbReference>
<keyword evidence="7" id="KW-1185">Reference proteome</keyword>
<dbReference type="SUPFAM" id="SSF52833">
    <property type="entry name" value="Thioredoxin-like"/>
    <property type="match status" value="1"/>
</dbReference>
<evidence type="ECO:0000256" key="1">
    <source>
        <dbReference type="ARBA" id="ARBA00007409"/>
    </source>
</evidence>
<organism evidence="6 7">
    <name type="scientific">Phreatobacter stygius</name>
    <dbReference type="NCBI Taxonomy" id="1940610"/>
    <lineage>
        <taxon>Bacteria</taxon>
        <taxon>Pseudomonadati</taxon>
        <taxon>Pseudomonadota</taxon>
        <taxon>Alphaproteobacteria</taxon>
        <taxon>Hyphomicrobiales</taxon>
        <taxon>Phreatobacteraceae</taxon>
        <taxon>Phreatobacter</taxon>
    </lineage>
</organism>
<dbReference type="InterPro" id="IPR010987">
    <property type="entry name" value="Glutathione-S-Trfase_C-like"/>
</dbReference>
<dbReference type="PROSITE" id="PS50405">
    <property type="entry name" value="GST_CTER"/>
    <property type="match status" value="1"/>
</dbReference>
<dbReference type="Pfam" id="PF02798">
    <property type="entry name" value="GST_N"/>
    <property type="match status" value="1"/>
</dbReference>
<dbReference type="Pfam" id="PF00043">
    <property type="entry name" value="GST_C"/>
    <property type="match status" value="1"/>
</dbReference>
<keyword evidence="2 6" id="KW-0808">Transferase</keyword>
<comment type="similarity">
    <text evidence="1 3">Belongs to the GST superfamily.</text>
</comment>
<evidence type="ECO:0000259" key="4">
    <source>
        <dbReference type="PROSITE" id="PS50404"/>
    </source>
</evidence>
<evidence type="ECO:0000259" key="5">
    <source>
        <dbReference type="PROSITE" id="PS50405"/>
    </source>
</evidence>
<dbReference type="CDD" id="cd03046">
    <property type="entry name" value="GST_N_GTT1_like"/>
    <property type="match status" value="1"/>
</dbReference>
<dbReference type="EMBL" id="CP039690">
    <property type="protein sequence ID" value="QCI67947.1"/>
    <property type="molecule type" value="Genomic_DNA"/>
</dbReference>
<reference evidence="6 7" key="1">
    <citation type="submission" date="2019-04" db="EMBL/GenBank/DDBJ databases">
        <title>Phreatobacter aquaticus sp. nov.</title>
        <authorList>
            <person name="Choi A."/>
        </authorList>
    </citation>
    <scope>NUCLEOTIDE SEQUENCE [LARGE SCALE GENOMIC DNA]</scope>
    <source>
        <strain evidence="6 7">KCTC 52518</strain>
    </source>
</reference>
<dbReference type="AlphaFoldDB" id="A0A4D7BJQ3"/>
<evidence type="ECO:0000256" key="2">
    <source>
        <dbReference type="ARBA" id="ARBA00022679"/>
    </source>
</evidence>
<feature type="domain" description="GST C-terminal" evidence="5">
    <location>
        <begin position="85"/>
        <end position="210"/>
    </location>
</feature>
<dbReference type="InterPro" id="IPR004045">
    <property type="entry name" value="Glutathione_S-Trfase_N"/>
</dbReference>
<dbReference type="SFLD" id="SFLDS00019">
    <property type="entry name" value="Glutathione_Transferase_(cytos"/>
    <property type="match status" value="1"/>
</dbReference>
<dbReference type="CDD" id="cd03207">
    <property type="entry name" value="GST_C_8"/>
    <property type="match status" value="1"/>
</dbReference>
<dbReference type="FunFam" id="3.40.30.10:FF:000039">
    <property type="entry name" value="Glutathione S-transferase domain"/>
    <property type="match status" value="1"/>
</dbReference>
<evidence type="ECO:0000256" key="3">
    <source>
        <dbReference type="RuleBase" id="RU003494"/>
    </source>
</evidence>
<dbReference type="Gene3D" id="3.40.30.10">
    <property type="entry name" value="Glutaredoxin"/>
    <property type="match status" value="1"/>
</dbReference>
<protein>
    <submittedName>
        <fullName evidence="6">Glutathione S-transferase family protein</fullName>
    </submittedName>
</protein>
<dbReference type="KEGG" id="pstg:E8M01_29195"/>
<evidence type="ECO:0000313" key="6">
    <source>
        <dbReference type="EMBL" id="QCI67947.1"/>
    </source>
</evidence>
<dbReference type="PROSITE" id="PS50404">
    <property type="entry name" value="GST_NTER"/>
    <property type="match status" value="1"/>
</dbReference>
<gene>
    <name evidence="6" type="ORF">E8M01_29195</name>
</gene>
<dbReference type="SFLD" id="SFLDG00358">
    <property type="entry name" value="Main_(cytGST)"/>
    <property type="match status" value="1"/>
</dbReference>
<evidence type="ECO:0000313" key="7">
    <source>
        <dbReference type="Proteomes" id="UP000298781"/>
    </source>
</evidence>
<dbReference type="Proteomes" id="UP000298781">
    <property type="component" value="Chromosome"/>
</dbReference>
<dbReference type="PANTHER" id="PTHR44051:SF8">
    <property type="entry name" value="GLUTATHIONE S-TRANSFERASE GSTA"/>
    <property type="match status" value="1"/>
</dbReference>